<protein>
    <submittedName>
        <fullName evidence="3">Uncharacterized protein</fullName>
    </submittedName>
</protein>
<dbReference type="EMBL" id="KZ821631">
    <property type="protein sequence ID" value="PYH67175.1"/>
    <property type="molecule type" value="Genomic_DNA"/>
</dbReference>
<dbReference type="InterPro" id="IPR039261">
    <property type="entry name" value="FNR_nucleotide-bd"/>
</dbReference>
<feature type="transmembrane region" description="Helical" evidence="2">
    <location>
        <begin position="65"/>
        <end position="84"/>
    </location>
</feature>
<organism evidence="3 4">
    <name type="scientific">Aspergillus vadensis (strain CBS 113365 / IMI 142717 / IBT 24658)</name>
    <dbReference type="NCBI Taxonomy" id="1448311"/>
    <lineage>
        <taxon>Eukaryota</taxon>
        <taxon>Fungi</taxon>
        <taxon>Dikarya</taxon>
        <taxon>Ascomycota</taxon>
        <taxon>Pezizomycotina</taxon>
        <taxon>Eurotiomycetes</taxon>
        <taxon>Eurotiomycetidae</taxon>
        <taxon>Eurotiales</taxon>
        <taxon>Aspergillaceae</taxon>
        <taxon>Aspergillus</taxon>
        <taxon>Aspergillus subgen. Circumdati</taxon>
    </lineage>
</organism>
<dbReference type="GO" id="GO:0015677">
    <property type="term" value="P:copper ion import"/>
    <property type="evidence" value="ECO:0007669"/>
    <property type="project" value="TreeGrafter"/>
</dbReference>
<dbReference type="Proteomes" id="UP000248405">
    <property type="component" value="Unassembled WGS sequence"/>
</dbReference>
<dbReference type="GO" id="GO:0006879">
    <property type="term" value="P:intracellular iron ion homeostasis"/>
    <property type="evidence" value="ECO:0007669"/>
    <property type="project" value="TreeGrafter"/>
</dbReference>
<dbReference type="OrthoDB" id="4494341at2759"/>
<proteinExistence type="predicted"/>
<name>A0A319B476_ASPVC</name>
<dbReference type="GO" id="GO:0005886">
    <property type="term" value="C:plasma membrane"/>
    <property type="evidence" value="ECO:0007669"/>
    <property type="project" value="TreeGrafter"/>
</dbReference>
<evidence type="ECO:0000256" key="2">
    <source>
        <dbReference type="SAM" id="Phobius"/>
    </source>
</evidence>
<evidence type="ECO:0000256" key="1">
    <source>
        <dbReference type="ARBA" id="ARBA00022448"/>
    </source>
</evidence>
<feature type="transmembrane region" description="Helical" evidence="2">
    <location>
        <begin position="157"/>
        <end position="178"/>
    </location>
</feature>
<dbReference type="GO" id="GO:0000293">
    <property type="term" value="F:ferric-chelate reductase activity"/>
    <property type="evidence" value="ECO:0007669"/>
    <property type="project" value="TreeGrafter"/>
</dbReference>
<keyword evidence="4" id="KW-1185">Reference proteome</keyword>
<gene>
    <name evidence="3" type="ORF">BO88DRAFT_455617</name>
</gene>
<evidence type="ECO:0000313" key="3">
    <source>
        <dbReference type="EMBL" id="PYH67175.1"/>
    </source>
</evidence>
<dbReference type="AlphaFoldDB" id="A0A319B476"/>
<keyword evidence="1" id="KW-0813">Transport</keyword>
<dbReference type="PANTHER" id="PTHR32361:SF9">
    <property type="entry name" value="FERRIC REDUCTASE TRANSMEMBRANE COMPONENT 3-RELATED"/>
    <property type="match status" value="1"/>
</dbReference>
<dbReference type="RefSeq" id="XP_025560969.1">
    <property type="nucleotide sequence ID" value="XM_025710879.1"/>
</dbReference>
<feature type="transmembrane region" description="Helical" evidence="2">
    <location>
        <begin position="96"/>
        <end position="119"/>
    </location>
</feature>
<dbReference type="Gene3D" id="3.40.50.80">
    <property type="entry name" value="Nucleotide-binding domain of ferredoxin-NADP reductase (FNR) module"/>
    <property type="match status" value="1"/>
</dbReference>
<dbReference type="InterPro" id="IPR051410">
    <property type="entry name" value="Ferric/Cupric_Reductase"/>
</dbReference>
<feature type="transmembrane region" description="Helical" evidence="2">
    <location>
        <begin position="276"/>
        <end position="300"/>
    </location>
</feature>
<sequence>MGCSLAGCLASHAVGVPAWSVDCPTHIAASLGRRLGRELPWLLQTIDIATAFEVIMVGQRAAKPAVLNLLPLGMGLTFGLPAHLLEISRSAVAWWYRWFARVMGAAAILMMISVTLHAVVRRHCQVAMKIHYLLPVTAMVALWYHTWDQGPESRWQVVGTGALWIVLSVVAVSHAIFVQQYWSAGRPTVTICPFHELLRMDITVSSHWYIRWGQNIYLWVPHAGFRSCFLLQLFYVVYWDDPPGPRILHIQTWPRASSLSTRLYLRERLYQRRQPALFSLFGTIVSIAEDIGMLQVLPYIRMLVQASEQRRVMVRKLKIVWQMQDFDHQCWLGDWMQDLLDLDLSEFKILEFHLYYLTKATSVNPVTGSESESSCVKGH</sequence>
<evidence type="ECO:0000313" key="4">
    <source>
        <dbReference type="Proteomes" id="UP000248405"/>
    </source>
</evidence>
<dbReference type="GO" id="GO:0006826">
    <property type="term" value="P:iron ion transport"/>
    <property type="evidence" value="ECO:0007669"/>
    <property type="project" value="TreeGrafter"/>
</dbReference>
<feature type="transmembrane region" description="Helical" evidence="2">
    <location>
        <begin position="126"/>
        <end position="145"/>
    </location>
</feature>
<dbReference type="PANTHER" id="PTHR32361">
    <property type="entry name" value="FERRIC/CUPRIC REDUCTASE TRANSMEMBRANE COMPONENT"/>
    <property type="match status" value="1"/>
</dbReference>
<keyword evidence="2" id="KW-0472">Membrane</keyword>
<keyword evidence="2" id="KW-1133">Transmembrane helix</keyword>
<keyword evidence="2" id="KW-0812">Transmembrane</keyword>
<dbReference type="GeneID" id="37215471"/>
<accession>A0A319B476</accession>
<reference evidence="3" key="1">
    <citation type="submission" date="2016-12" db="EMBL/GenBank/DDBJ databases">
        <title>The genomes of Aspergillus section Nigri reveals drivers in fungal speciation.</title>
        <authorList>
            <consortium name="DOE Joint Genome Institute"/>
            <person name="Vesth T.C."/>
            <person name="Nybo J."/>
            <person name="Theobald S."/>
            <person name="Brandl J."/>
            <person name="Frisvad J.C."/>
            <person name="Nielsen K.F."/>
            <person name="Lyhne E.K."/>
            <person name="Kogle M.E."/>
            <person name="Kuo A."/>
            <person name="Riley R."/>
            <person name="Clum A."/>
            <person name="Nolan M."/>
            <person name="Lipzen A."/>
            <person name="Salamov A."/>
            <person name="Henrissat B."/>
            <person name="Wiebenga A."/>
            <person name="De Vries R.P."/>
            <person name="Grigoriev I.V."/>
            <person name="Mortensen U.H."/>
            <person name="Andersen M.R."/>
            <person name="Baker S.E."/>
        </authorList>
    </citation>
    <scope>NUCLEOTIDE SEQUENCE [LARGE SCALE GENOMIC DNA]</scope>
    <source>
        <strain evidence="3">CBS 113365</strain>
    </source>
</reference>